<keyword evidence="2" id="KW-1185">Reference proteome</keyword>
<protein>
    <submittedName>
        <fullName evidence="1">HEXXH motif-containing protein</fullName>
    </submittedName>
</protein>
<sequence>MRALLDETTESEEMFRPLPSPGVAWDLLARAQHAAAGAVEKVLAHPYVGSWVGYTTRLYRHDVSSDFPLWVHVGYVRCLAAAAAILAGIVFEIEVPAWGRYVALPTLGMAELSTDDSCAVVVVRGHHGCAEVVDRHLRVHVHHTDPRWHPIREVDLIAAGRRLALRLDDVDPYRGLYKPQPSSRLTTAEVESWRTVLEGAWRLLVTHLPAVAEALPAGLESVVPEPAVPFRLPTASTGEAFGSAIVSYSRDPTAMAAALVHEFQHIRLGSLLHLVRLHQDDRRERFYAPWRDDPRPLGGVIHGVYAFFGVATFWRALSRAEPENLLAAFEFALWRRRTWRTLLAVHRDDALTPAGRRFLAGIAERLGPWQTEPVAPEALLWANRAITDHYAGWRIRHLRPDPDLVTELVGAWRNGSPRVIALPPDSVPNAVPDGRWPDARADLIRLRLSEGGTEALHTQGPLVPGATSADLAFVAGETAGAAVRYRAELAADPDSPSALAGLGLALTARTGGPSSRALVHRPELVRAVHRSLRPSTAVSVETVAEWIGRFVLDRR</sequence>
<proteinExistence type="predicted"/>
<name>A0A1H5QNF3_9PSEU</name>
<accession>A0A1H5QNF3</accession>
<dbReference type="NCBIfam" id="TIGR04267">
    <property type="entry name" value="mod_HExxH"/>
    <property type="match status" value="1"/>
</dbReference>
<dbReference type="AlphaFoldDB" id="A0A1H5QNF3"/>
<dbReference type="InterPro" id="IPR026337">
    <property type="entry name" value="AKG_HExxH"/>
</dbReference>
<dbReference type="STRING" id="218821.SAMN05421837_103468"/>
<evidence type="ECO:0000313" key="1">
    <source>
        <dbReference type="EMBL" id="SEF26737.1"/>
    </source>
</evidence>
<dbReference type="EMBL" id="FNUJ01000003">
    <property type="protein sequence ID" value="SEF26737.1"/>
    <property type="molecule type" value="Genomic_DNA"/>
</dbReference>
<dbReference type="Proteomes" id="UP000198878">
    <property type="component" value="Unassembled WGS sequence"/>
</dbReference>
<organism evidence="1 2">
    <name type="scientific">Amycolatopsis pretoriensis</name>
    <dbReference type="NCBI Taxonomy" id="218821"/>
    <lineage>
        <taxon>Bacteria</taxon>
        <taxon>Bacillati</taxon>
        <taxon>Actinomycetota</taxon>
        <taxon>Actinomycetes</taxon>
        <taxon>Pseudonocardiales</taxon>
        <taxon>Pseudonocardiaceae</taxon>
        <taxon>Amycolatopsis</taxon>
    </lineage>
</organism>
<gene>
    <name evidence="1" type="ORF">SAMN05421837_103468</name>
</gene>
<evidence type="ECO:0000313" key="2">
    <source>
        <dbReference type="Proteomes" id="UP000198878"/>
    </source>
</evidence>
<reference evidence="2" key="1">
    <citation type="submission" date="2016-10" db="EMBL/GenBank/DDBJ databases">
        <authorList>
            <person name="Varghese N."/>
            <person name="Submissions S."/>
        </authorList>
    </citation>
    <scope>NUCLEOTIDE SEQUENCE [LARGE SCALE GENOMIC DNA]</scope>
    <source>
        <strain evidence="2">DSM 44654</strain>
    </source>
</reference>